<dbReference type="InterPro" id="IPR025932">
    <property type="entry name" value="Trypano_VSG_B_N_dom"/>
</dbReference>
<dbReference type="Pfam" id="PF13206">
    <property type="entry name" value="VSG_B"/>
    <property type="match status" value="1"/>
</dbReference>
<evidence type="ECO:0000256" key="7">
    <source>
        <dbReference type="ARBA" id="ARBA00023180"/>
    </source>
</evidence>
<evidence type="ECO:0000256" key="8">
    <source>
        <dbReference type="ARBA" id="ARBA00023288"/>
    </source>
</evidence>
<comment type="function">
    <text evidence="1">VSG forms a coat on the surface of the parasite. The trypanosome evades the immune response of the host by expressing a series of antigenically distinct VSGs from an estimated 1000 VSG genes.</text>
</comment>
<dbReference type="VEuPathDB" id="TriTrypDB:TEOVI_000156000"/>
<evidence type="ECO:0000256" key="1">
    <source>
        <dbReference type="ARBA" id="ARBA00002523"/>
    </source>
</evidence>
<keyword evidence="7" id="KW-0325">Glycoprotein</keyword>
<feature type="compositionally biased region" description="Basic and acidic residues" evidence="9">
    <location>
        <begin position="208"/>
        <end position="218"/>
    </location>
</feature>
<evidence type="ECO:0000256" key="9">
    <source>
        <dbReference type="SAM" id="MobiDB-lite"/>
    </source>
</evidence>
<reference evidence="11" key="1">
    <citation type="submission" date="2016-09" db="EMBL/GenBank/DDBJ databases">
        <authorList>
            <person name="Hebert L."/>
            <person name="Moumen B."/>
        </authorList>
    </citation>
    <scope>NUCLEOTIDE SEQUENCE [LARGE SCALE GENOMIC DNA]</scope>
    <source>
        <strain evidence="11">OVI</strain>
    </source>
</reference>
<evidence type="ECO:0000256" key="6">
    <source>
        <dbReference type="ARBA" id="ARBA00023136"/>
    </source>
</evidence>
<dbReference type="GeneID" id="92375500"/>
<dbReference type="GO" id="GO:0005886">
    <property type="term" value="C:plasma membrane"/>
    <property type="evidence" value="ECO:0007669"/>
    <property type="project" value="UniProtKB-SubCell"/>
</dbReference>
<keyword evidence="4" id="KW-0336">GPI-anchor</keyword>
<evidence type="ECO:0000313" key="11">
    <source>
        <dbReference type="EMBL" id="SCU69991.1"/>
    </source>
</evidence>
<name>A0A1G4ICY0_TRYEQ</name>
<evidence type="ECO:0000259" key="10">
    <source>
        <dbReference type="Pfam" id="PF13206"/>
    </source>
</evidence>
<evidence type="ECO:0000256" key="4">
    <source>
        <dbReference type="ARBA" id="ARBA00022622"/>
    </source>
</evidence>
<dbReference type="EMBL" id="CZPT02001341">
    <property type="protein sequence ID" value="SCU69991.1"/>
    <property type="molecule type" value="Genomic_DNA"/>
</dbReference>
<dbReference type="Proteomes" id="UP000195570">
    <property type="component" value="Unassembled WGS sequence"/>
</dbReference>
<sequence length="218" mass="24572">MRLRHPRIKKRPLVSYNRQRRKCVWNVIRPACEKIQNSKLIEATIHQALAAFDGILKIDKTLDGCNKAMAYLGHHNTGDCGSANIERCIDYSAVFNIKGDGSGKLHWYKQMVQAEESTKAWEDARRSAETINQRLEINAQIAEQLYAAALIPEQPAVKQPLAQKSPTQTKYKQKNTTAEERPSEHCDYDDSKKECRSKTGTENTAAGTEEKPKDGKGT</sequence>
<protein>
    <submittedName>
        <fullName evidence="11">Trypanosomal VSG domain containing protein, putative</fullName>
    </submittedName>
</protein>
<accession>A0A1G4ICY0</accession>
<evidence type="ECO:0000256" key="5">
    <source>
        <dbReference type="ARBA" id="ARBA00022729"/>
    </source>
</evidence>
<evidence type="ECO:0000256" key="2">
    <source>
        <dbReference type="ARBA" id="ARBA00004609"/>
    </source>
</evidence>
<feature type="domain" description="Trypanosome variant surface glycoprotein B-type N-terminal" evidence="10">
    <location>
        <begin position="22"/>
        <end position="136"/>
    </location>
</feature>
<dbReference type="RefSeq" id="XP_067080870.1">
    <property type="nucleotide sequence ID" value="XM_067224769.1"/>
</dbReference>
<keyword evidence="5" id="KW-0732">Signal</keyword>
<dbReference type="AlphaFoldDB" id="A0A1G4ICY0"/>
<comment type="caution">
    <text evidence="11">The sequence shown here is derived from an EMBL/GenBank/DDBJ whole genome shotgun (WGS) entry which is preliminary data.</text>
</comment>
<evidence type="ECO:0000313" key="12">
    <source>
        <dbReference type="Proteomes" id="UP000195570"/>
    </source>
</evidence>
<comment type="subcellular location">
    <subcellularLocation>
        <location evidence="2">Cell membrane</location>
        <topology evidence="2">Lipid-anchor</topology>
        <topology evidence="2">GPI-anchor</topology>
    </subcellularLocation>
</comment>
<keyword evidence="6" id="KW-0472">Membrane</keyword>
<evidence type="ECO:0000256" key="3">
    <source>
        <dbReference type="ARBA" id="ARBA00022475"/>
    </source>
</evidence>
<organism evidence="11 12">
    <name type="scientific">Trypanosoma equiperdum</name>
    <dbReference type="NCBI Taxonomy" id="5694"/>
    <lineage>
        <taxon>Eukaryota</taxon>
        <taxon>Discoba</taxon>
        <taxon>Euglenozoa</taxon>
        <taxon>Kinetoplastea</taxon>
        <taxon>Metakinetoplastina</taxon>
        <taxon>Trypanosomatida</taxon>
        <taxon>Trypanosomatidae</taxon>
        <taxon>Trypanosoma</taxon>
    </lineage>
</organism>
<keyword evidence="3" id="KW-1003">Cell membrane</keyword>
<keyword evidence="12" id="KW-1185">Reference proteome</keyword>
<feature type="region of interest" description="Disordered" evidence="9">
    <location>
        <begin position="158"/>
        <end position="218"/>
    </location>
</feature>
<feature type="compositionally biased region" description="Basic and acidic residues" evidence="9">
    <location>
        <begin position="177"/>
        <end position="199"/>
    </location>
</feature>
<feature type="compositionally biased region" description="Polar residues" evidence="9">
    <location>
        <begin position="162"/>
        <end position="176"/>
    </location>
</feature>
<keyword evidence="8" id="KW-0449">Lipoprotein</keyword>
<proteinExistence type="predicted"/>
<dbReference type="GO" id="GO:0098552">
    <property type="term" value="C:side of membrane"/>
    <property type="evidence" value="ECO:0007669"/>
    <property type="project" value="UniProtKB-KW"/>
</dbReference>
<gene>
    <name evidence="11" type="ORF">TEOVI_000156000</name>
</gene>